<evidence type="ECO:0000256" key="3">
    <source>
        <dbReference type="ARBA" id="ARBA00022485"/>
    </source>
</evidence>
<evidence type="ECO:0000256" key="1">
    <source>
        <dbReference type="ARBA" id="ARBA00005065"/>
    </source>
</evidence>
<dbReference type="AlphaFoldDB" id="A0A1H8RC75"/>
<evidence type="ECO:0000256" key="6">
    <source>
        <dbReference type="ARBA" id="ARBA00022679"/>
    </source>
</evidence>
<dbReference type="EMBL" id="FODY01000003">
    <property type="protein sequence ID" value="SEO64055.1"/>
    <property type="molecule type" value="Genomic_DNA"/>
</dbReference>
<feature type="binding site" evidence="10">
    <location>
        <position position="39"/>
    </location>
    <ligand>
        <name>iminosuccinate</name>
        <dbReference type="ChEBI" id="CHEBI:77875"/>
    </ligand>
</feature>
<keyword evidence="12" id="KW-1185">Reference proteome</keyword>
<organism evidence="11 12">
    <name type="scientific">Propionispora vibrioides</name>
    <dbReference type="NCBI Taxonomy" id="112903"/>
    <lineage>
        <taxon>Bacteria</taxon>
        <taxon>Bacillati</taxon>
        <taxon>Bacillota</taxon>
        <taxon>Negativicutes</taxon>
        <taxon>Selenomonadales</taxon>
        <taxon>Sporomusaceae</taxon>
        <taxon>Propionispora</taxon>
    </lineage>
</organism>
<dbReference type="EC" id="2.5.1.72" evidence="2 10"/>
<dbReference type="FunFam" id="3.40.50.10800:FF:000003">
    <property type="entry name" value="Quinolinate synthase A"/>
    <property type="match status" value="1"/>
</dbReference>
<evidence type="ECO:0000256" key="9">
    <source>
        <dbReference type="ARBA" id="ARBA00023014"/>
    </source>
</evidence>
<feature type="binding site" evidence="10">
    <location>
        <position position="258"/>
    </location>
    <ligand>
        <name>[4Fe-4S] cluster</name>
        <dbReference type="ChEBI" id="CHEBI:49883"/>
    </ligand>
</feature>
<proteinExistence type="inferred from homology"/>
<gene>
    <name evidence="10" type="primary">nadA</name>
    <name evidence="11" type="ORF">SAMN04490178_103245</name>
</gene>
<dbReference type="STRING" id="112903.SAMN04490178_103245"/>
<dbReference type="NCBIfam" id="NF006878">
    <property type="entry name" value="PRK09375.1-2"/>
    <property type="match status" value="1"/>
</dbReference>
<evidence type="ECO:0000256" key="5">
    <source>
        <dbReference type="ARBA" id="ARBA00022642"/>
    </source>
</evidence>
<keyword evidence="4 10" id="KW-0963">Cytoplasm</keyword>
<dbReference type="GO" id="GO:0008987">
    <property type="term" value="F:quinolinate synthetase A activity"/>
    <property type="evidence" value="ECO:0007669"/>
    <property type="project" value="UniProtKB-UniRule"/>
</dbReference>
<dbReference type="PANTHER" id="PTHR30573:SF0">
    <property type="entry name" value="QUINOLINATE SYNTHASE, CHLOROPLASTIC"/>
    <property type="match status" value="1"/>
</dbReference>
<keyword evidence="8 10" id="KW-0408">Iron</keyword>
<feature type="binding site" evidence="10">
    <location>
        <position position="84"/>
    </location>
    <ligand>
        <name>[4Fe-4S] cluster</name>
        <dbReference type="ChEBI" id="CHEBI:49883"/>
    </ligand>
</feature>
<protein>
    <recommendedName>
        <fullName evidence="2 10">Quinolinate synthase</fullName>
        <ecNumber evidence="2 10">2.5.1.72</ecNumber>
    </recommendedName>
</protein>
<dbReference type="InterPro" id="IPR023066">
    <property type="entry name" value="Quinolinate_synth_type2"/>
</dbReference>
<keyword evidence="5 10" id="KW-0662">Pyridine nucleotide biosynthesis</keyword>
<keyword evidence="6 10" id="KW-0808">Transferase</keyword>
<evidence type="ECO:0000313" key="12">
    <source>
        <dbReference type="Proteomes" id="UP000198847"/>
    </source>
</evidence>
<comment type="catalytic activity">
    <reaction evidence="10">
        <text>iminosuccinate + dihydroxyacetone phosphate = quinolinate + phosphate + 2 H2O + H(+)</text>
        <dbReference type="Rhea" id="RHEA:25888"/>
        <dbReference type="ChEBI" id="CHEBI:15377"/>
        <dbReference type="ChEBI" id="CHEBI:15378"/>
        <dbReference type="ChEBI" id="CHEBI:29959"/>
        <dbReference type="ChEBI" id="CHEBI:43474"/>
        <dbReference type="ChEBI" id="CHEBI:57642"/>
        <dbReference type="ChEBI" id="CHEBI:77875"/>
        <dbReference type="EC" id="2.5.1.72"/>
    </reaction>
</comment>
<dbReference type="NCBIfam" id="TIGR00550">
    <property type="entry name" value="nadA"/>
    <property type="match status" value="1"/>
</dbReference>
<keyword evidence="7 10" id="KW-0479">Metal-binding</keyword>
<feature type="binding site" evidence="10">
    <location>
        <begin position="196"/>
        <end position="198"/>
    </location>
    <ligand>
        <name>iminosuccinate</name>
        <dbReference type="ChEBI" id="CHEBI:77875"/>
    </ligand>
</feature>
<dbReference type="GO" id="GO:0051539">
    <property type="term" value="F:4 iron, 4 sulfur cluster binding"/>
    <property type="evidence" value="ECO:0007669"/>
    <property type="project" value="UniProtKB-KW"/>
</dbReference>
<evidence type="ECO:0000313" key="11">
    <source>
        <dbReference type="EMBL" id="SEO64055.1"/>
    </source>
</evidence>
<sequence>MTELTQEIRRLKQQRNAVILAHNYQIDEVQAIADYVGDSFYLSRQAATLACDVIVFCGVYFMAETAKLLSPDKTVLLPEADAGCPLADTITAEDVRELKRLYPGVPVVCYINSSAEVKAESDICCTSSNAVRIIRSLPDRQVIFIPDGHLGDYVAKQVPDKKLILWQGSCVTHAKVKPDDVLKARQRHPEAKILVHPECSPEVVALADFAGSTSEIIHYAENSADKTYLIGTEAGVLCQLKTSRPDKEFFLLHAGLYCPNMKKTRLQSIYQALLDDQYSMKLDERTAKQATRTLRKMLEMV</sequence>
<dbReference type="SUPFAM" id="SSF142754">
    <property type="entry name" value="NadA-like"/>
    <property type="match status" value="1"/>
</dbReference>
<feature type="binding site" evidence="10">
    <location>
        <position position="127"/>
    </location>
    <ligand>
        <name>iminosuccinate</name>
        <dbReference type="ChEBI" id="CHEBI:77875"/>
    </ligand>
</feature>
<dbReference type="InterPro" id="IPR003473">
    <property type="entry name" value="NadA"/>
</dbReference>
<feature type="binding site" evidence="10">
    <location>
        <position position="22"/>
    </location>
    <ligand>
        <name>iminosuccinate</name>
        <dbReference type="ChEBI" id="CHEBI:77875"/>
    </ligand>
</feature>
<reference evidence="11 12" key="1">
    <citation type="submission" date="2016-10" db="EMBL/GenBank/DDBJ databases">
        <authorList>
            <person name="de Groot N.N."/>
        </authorList>
    </citation>
    <scope>NUCLEOTIDE SEQUENCE [LARGE SCALE GENOMIC DNA]</scope>
    <source>
        <strain evidence="11 12">DSM 13305</strain>
    </source>
</reference>
<keyword evidence="3 10" id="KW-0004">4Fe-4S</keyword>
<comment type="subcellular location">
    <subcellularLocation>
        <location evidence="10">Cytoplasm</location>
    </subcellularLocation>
</comment>
<comment type="function">
    <text evidence="10">Catalyzes the condensation of iminoaspartate with dihydroxyacetone phosphate to form quinolinate.</text>
</comment>
<evidence type="ECO:0000256" key="8">
    <source>
        <dbReference type="ARBA" id="ARBA00023004"/>
    </source>
</evidence>
<name>A0A1H8RC75_9FIRM</name>
<dbReference type="HAMAP" id="MF_00568">
    <property type="entry name" value="NadA_type2"/>
    <property type="match status" value="1"/>
</dbReference>
<evidence type="ECO:0000256" key="4">
    <source>
        <dbReference type="ARBA" id="ARBA00022490"/>
    </source>
</evidence>
<evidence type="ECO:0000256" key="10">
    <source>
        <dbReference type="HAMAP-Rule" id="MF_00568"/>
    </source>
</evidence>
<dbReference type="GO" id="GO:0005829">
    <property type="term" value="C:cytosol"/>
    <property type="evidence" value="ECO:0007669"/>
    <property type="project" value="TreeGrafter"/>
</dbReference>
<evidence type="ECO:0000256" key="7">
    <source>
        <dbReference type="ARBA" id="ARBA00022723"/>
    </source>
</evidence>
<evidence type="ECO:0000256" key="2">
    <source>
        <dbReference type="ARBA" id="ARBA00012669"/>
    </source>
</evidence>
<dbReference type="Pfam" id="PF02445">
    <property type="entry name" value="NadA"/>
    <property type="match status" value="1"/>
</dbReference>
<dbReference type="PANTHER" id="PTHR30573">
    <property type="entry name" value="QUINOLINATE SYNTHETASE A"/>
    <property type="match status" value="1"/>
</dbReference>
<dbReference type="GO" id="GO:0046872">
    <property type="term" value="F:metal ion binding"/>
    <property type="evidence" value="ECO:0007669"/>
    <property type="project" value="UniProtKB-KW"/>
</dbReference>
<dbReference type="Gene3D" id="3.40.50.10800">
    <property type="entry name" value="NadA-like"/>
    <property type="match status" value="3"/>
</dbReference>
<comment type="cofactor">
    <cofactor evidence="10">
        <name>[4Fe-4S] cluster</name>
        <dbReference type="ChEBI" id="CHEBI:49883"/>
    </cofactor>
    <text evidence="10">Binds 1 [4Fe-4S] cluster per subunit.</text>
</comment>
<dbReference type="UniPathway" id="UPA00253">
    <property type="reaction ID" value="UER00327"/>
</dbReference>
<dbReference type="Proteomes" id="UP000198847">
    <property type="component" value="Unassembled WGS sequence"/>
</dbReference>
<dbReference type="NCBIfam" id="NF006879">
    <property type="entry name" value="PRK09375.1-4"/>
    <property type="match status" value="1"/>
</dbReference>
<feature type="binding site" evidence="10">
    <location>
        <begin position="110"/>
        <end position="112"/>
    </location>
    <ligand>
        <name>iminosuccinate</name>
        <dbReference type="ChEBI" id="CHEBI:77875"/>
    </ligand>
</feature>
<dbReference type="InterPro" id="IPR036094">
    <property type="entry name" value="NadA_sf"/>
</dbReference>
<keyword evidence="9 10" id="KW-0411">Iron-sulfur</keyword>
<comment type="pathway">
    <text evidence="1 10">Cofactor biosynthesis; NAD(+) biosynthesis; quinolinate from iminoaspartate: step 1/1.</text>
</comment>
<accession>A0A1H8RC75</accession>
<comment type="similarity">
    <text evidence="10">Belongs to the quinolinate synthase family. Type 2 subfamily.</text>
</comment>
<feature type="binding site" evidence="10">
    <location>
        <position position="170"/>
    </location>
    <ligand>
        <name>[4Fe-4S] cluster</name>
        <dbReference type="ChEBI" id="CHEBI:49883"/>
    </ligand>
</feature>
<dbReference type="GO" id="GO:0034628">
    <property type="term" value="P:'de novo' NAD+ biosynthetic process from L-aspartate"/>
    <property type="evidence" value="ECO:0007669"/>
    <property type="project" value="TreeGrafter"/>
</dbReference>
<feature type="binding site" evidence="10">
    <location>
        <position position="213"/>
    </location>
    <ligand>
        <name>iminosuccinate</name>
        <dbReference type="ChEBI" id="CHEBI:77875"/>
    </ligand>
</feature>